<accession>A0A1H9YDQ2</accession>
<dbReference type="Proteomes" id="UP000199180">
    <property type="component" value="Unassembled WGS sequence"/>
</dbReference>
<keyword evidence="2" id="KW-1185">Reference proteome</keyword>
<sequence length="81" mass="9206">MDTKPLEFRTGFLRGEARIKTCQMREPTVDDQMNAQGTGKTAAAQELHLFASLCDLTPDELRSLSLHDYGRVQQAYQDFLE</sequence>
<proteinExistence type="predicted"/>
<evidence type="ECO:0000313" key="2">
    <source>
        <dbReference type="Proteomes" id="UP000199180"/>
    </source>
</evidence>
<organism evidence="1 2">
    <name type="scientific">Paracoccus homiensis</name>
    <dbReference type="NCBI Taxonomy" id="364199"/>
    <lineage>
        <taxon>Bacteria</taxon>
        <taxon>Pseudomonadati</taxon>
        <taxon>Pseudomonadota</taxon>
        <taxon>Alphaproteobacteria</taxon>
        <taxon>Rhodobacterales</taxon>
        <taxon>Paracoccaceae</taxon>
        <taxon>Paracoccus</taxon>
    </lineage>
</organism>
<gene>
    <name evidence="1" type="ORF">SAMN04489858_101116</name>
</gene>
<reference evidence="1 2" key="1">
    <citation type="submission" date="2016-10" db="EMBL/GenBank/DDBJ databases">
        <authorList>
            <person name="de Groot N.N."/>
        </authorList>
    </citation>
    <scope>NUCLEOTIDE SEQUENCE [LARGE SCALE GENOMIC DNA]</scope>
    <source>
        <strain evidence="1 2">DSM 17862</strain>
    </source>
</reference>
<dbReference type="RefSeq" id="WP_175479766.1">
    <property type="nucleotide sequence ID" value="NZ_FOHO01000001.1"/>
</dbReference>
<dbReference type="EMBL" id="FOHO01000001">
    <property type="protein sequence ID" value="SES66586.1"/>
    <property type="molecule type" value="Genomic_DNA"/>
</dbReference>
<evidence type="ECO:0000313" key="1">
    <source>
        <dbReference type="EMBL" id="SES66586.1"/>
    </source>
</evidence>
<dbReference type="InterPro" id="IPR019289">
    <property type="entry name" value="Phage_tail_E/E"/>
</dbReference>
<name>A0A1H9YDQ2_9RHOB</name>
<protein>
    <submittedName>
        <fullName evidence="1">Phage tail assembly chaperone protein, E, or 41 or 14</fullName>
    </submittedName>
</protein>
<dbReference type="STRING" id="364199.SAMN04489858_101116"/>
<dbReference type="Pfam" id="PF10109">
    <property type="entry name" value="Phage_TAC_7"/>
    <property type="match status" value="1"/>
</dbReference>
<dbReference type="AlphaFoldDB" id="A0A1H9YDQ2"/>